<dbReference type="AlphaFoldDB" id="A0A6N0NXK6"/>
<evidence type="ECO:0000313" key="3">
    <source>
        <dbReference type="Proteomes" id="UP000509301"/>
    </source>
</evidence>
<accession>A0A6N0NXK6</accession>
<dbReference type="SUPFAM" id="SSF51556">
    <property type="entry name" value="Metallo-dependent hydrolases"/>
    <property type="match status" value="1"/>
</dbReference>
<sequence length="368" mass="41165">MEDTTRVINVEYALLGQELELANRVHLEIKNDKIEHIGKGWVSKGEIYPNSILIPGFVNAHVHTFDGLIPEFGTNLSLKEAVGDPNSKKYELLINKSIDELKRATRDFLKKSLEVGVMIVLDFKELDLVGALAAKGIFTEYPNNYIPLGRLDEEVTEERLIKLRELVPGYGLSSVSSASPEELQLISKVFNDRIRAVHISENLRQNLYNDLKLALSLFRANILVHGTNLSNDEIRTIADLGIPLVVCPRSNLWFSSGVPNIPEMVKSHVNLLIGTDNASWIDHNLWKELEVALLISRWLSPGIDVARDLLKASTINFKGIHPIEEGRYITAGIFNVSSRFESAVNKYSALIKEQGSLIKVLGQPRTLV</sequence>
<dbReference type="OrthoDB" id="42910at2157"/>
<dbReference type="EMBL" id="CP049074">
    <property type="protein sequence ID" value="QKQ99820.1"/>
    <property type="molecule type" value="Genomic_DNA"/>
</dbReference>
<feature type="domain" description="Amidohydrolase-related" evidence="1">
    <location>
        <begin position="52"/>
        <end position="315"/>
    </location>
</feature>
<proteinExistence type="predicted"/>
<evidence type="ECO:0000313" key="2">
    <source>
        <dbReference type="EMBL" id="QKQ99820.1"/>
    </source>
</evidence>
<dbReference type="KEGG" id="mten:GWK48_04935"/>
<dbReference type="PANTHER" id="PTHR43794:SF5">
    <property type="entry name" value="CHLOROHYDROLASE FAMILY PROTEIN"/>
    <property type="match status" value="1"/>
</dbReference>
<keyword evidence="2" id="KW-0378">Hydrolase</keyword>
<protein>
    <submittedName>
        <fullName evidence="2">Amidohydrolase family protein</fullName>
    </submittedName>
</protein>
<dbReference type="InterPro" id="IPR032466">
    <property type="entry name" value="Metal_Hydrolase"/>
</dbReference>
<keyword evidence="3" id="KW-1185">Reference proteome</keyword>
<dbReference type="GeneID" id="55641271"/>
<gene>
    <name evidence="2" type="ORF">GWK48_04935</name>
</gene>
<reference evidence="2 3" key="1">
    <citation type="submission" date="2020-02" db="EMBL/GenBank/DDBJ databases">
        <title>Comparative genome analysis reveals the metabolism and evolution of the thermophilic archaeal genus Metallosphaera.</title>
        <authorList>
            <person name="Jiang C."/>
        </authorList>
    </citation>
    <scope>NUCLEOTIDE SEQUENCE [LARGE SCALE GENOMIC DNA]</scope>
    <source>
        <strain evidence="2 3">Ric-A</strain>
    </source>
</reference>
<dbReference type="Proteomes" id="UP000509301">
    <property type="component" value="Chromosome"/>
</dbReference>
<dbReference type="PANTHER" id="PTHR43794">
    <property type="entry name" value="AMINOHYDROLASE SSNA-RELATED"/>
    <property type="match status" value="1"/>
</dbReference>
<dbReference type="Gene3D" id="3.20.20.140">
    <property type="entry name" value="Metal-dependent hydrolases"/>
    <property type="match status" value="1"/>
</dbReference>
<dbReference type="InterPro" id="IPR050287">
    <property type="entry name" value="MTA/SAH_deaminase"/>
</dbReference>
<organism evidence="2 3">
    <name type="scientific">Metallosphaera tengchongensis</name>
    <dbReference type="NCBI Taxonomy" id="1532350"/>
    <lineage>
        <taxon>Archaea</taxon>
        <taxon>Thermoproteota</taxon>
        <taxon>Thermoprotei</taxon>
        <taxon>Sulfolobales</taxon>
        <taxon>Sulfolobaceae</taxon>
        <taxon>Metallosphaera</taxon>
    </lineage>
</organism>
<dbReference type="GO" id="GO:0016787">
    <property type="term" value="F:hydrolase activity"/>
    <property type="evidence" value="ECO:0007669"/>
    <property type="project" value="UniProtKB-KW"/>
</dbReference>
<dbReference type="InterPro" id="IPR006680">
    <property type="entry name" value="Amidohydro-rel"/>
</dbReference>
<evidence type="ECO:0000259" key="1">
    <source>
        <dbReference type="Pfam" id="PF01979"/>
    </source>
</evidence>
<name>A0A6N0NXK6_9CREN</name>
<dbReference type="Pfam" id="PF01979">
    <property type="entry name" value="Amidohydro_1"/>
    <property type="match status" value="1"/>
</dbReference>
<dbReference type="RefSeq" id="WP_174630180.1">
    <property type="nucleotide sequence ID" value="NZ_CP049074.1"/>
</dbReference>